<dbReference type="Proteomes" id="UP000050424">
    <property type="component" value="Unassembled WGS sequence"/>
</dbReference>
<dbReference type="Gene3D" id="3.40.50.1240">
    <property type="entry name" value="Phosphoglycerate mutase-like"/>
    <property type="match status" value="1"/>
</dbReference>
<reference evidence="1 2" key="1">
    <citation type="submission" date="2015-09" db="EMBL/GenBank/DDBJ databases">
        <title>Draft genome of a European isolate of the apple canker pathogen Neonectria ditissima.</title>
        <authorList>
            <person name="Gomez-Cortecero A."/>
            <person name="Harrison R.J."/>
            <person name="Armitage A.D."/>
        </authorList>
    </citation>
    <scope>NUCLEOTIDE SEQUENCE [LARGE SCALE GENOMIC DNA]</scope>
    <source>
        <strain evidence="1 2">R09/05</strain>
    </source>
</reference>
<dbReference type="AlphaFoldDB" id="A0A0P7BLP2"/>
<name>A0A0P7BLP2_9HYPO</name>
<protein>
    <submittedName>
        <fullName evidence="1">Uncharacterized protein</fullName>
    </submittedName>
</protein>
<accession>A0A0P7BLP2</accession>
<dbReference type="SUPFAM" id="SSF53254">
    <property type="entry name" value="Phosphoglycerate mutase-like"/>
    <property type="match status" value="1"/>
</dbReference>
<organism evidence="1 2">
    <name type="scientific">Neonectria ditissima</name>
    <dbReference type="NCBI Taxonomy" id="78410"/>
    <lineage>
        <taxon>Eukaryota</taxon>
        <taxon>Fungi</taxon>
        <taxon>Dikarya</taxon>
        <taxon>Ascomycota</taxon>
        <taxon>Pezizomycotina</taxon>
        <taxon>Sordariomycetes</taxon>
        <taxon>Hypocreomycetidae</taxon>
        <taxon>Hypocreales</taxon>
        <taxon>Nectriaceae</taxon>
        <taxon>Neonectria</taxon>
    </lineage>
</organism>
<gene>
    <name evidence="1" type="ORF">AK830_g4262</name>
</gene>
<dbReference type="STRING" id="78410.A0A0P7BLP2"/>
<keyword evidence="2" id="KW-1185">Reference proteome</keyword>
<dbReference type="EMBL" id="LKCW01000051">
    <property type="protein sequence ID" value="KPM42270.1"/>
    <property type="molecule type" value="Genomic_DNA"/>
</dbReference>
<evidence type="ECO:0000313" key="1">
    <source>
        <dbReference type="EMBL" id="KPM42270.1"/>
    </source>
</evidence>
<proteinExistence type="predicted"/>
<dbReference type="InterPro" id="IPR029033">
    <property type="entry name" value="His_PPase_superfam"/>
</dbReference>
<sequence length="378" mass="42735">MQQGQELELGVDIVFWRHAQAASNIPAVQGGLDVTTCGGSEFATFLSNIKNGKKDVPVSNGCYWMDGLTSKGLSQAHQASPQQLKNVYGIVSSPCTRAFQTANLKVGSFELVGEPRIQIDKRIQEATPWSQDTTPILQTDNGRVYTRYLEFLGGSDSDAGRVVKEVEVDYTHALWRQDVAERDPQTVEGRLAALKHPKTIEEIQKALGGFLVDEFAEGKKDLEEHLKSGREGTPRRVWVSHGGVFNLLEGIFHCEYVETPDGNWCWKGSASLRPMQVRVFRLHRSEDGTVLLKEKPRDSHYEEVFGSLYRHLASELSLQYKNADGSLVDQKKGYFDFWNAVRDEVVNVAQRQEQIMRQLLRWKGLQEATQQTETWTEF</sequence>
<evidence type="ECO:0000313" key="2">
    <source>
        <dbReference type="Proteomes" id="UP000050424"/>
    </source>
</evidence>
<dbReference type="OrthoDB" id="5044728at2759"/>
<comment type="caution">
    <text evidence="1">The sequence shown here is derived from an EMBL/GenBank/DDBJ whole genome shotgun (WGS) entry which is preliminary data.</text>
</comment>